<dbReference type="InterPro" id="IPR037923">
    <property type="entry name" value="HTH-like"/>
</dbReference>
<dbReference type="Gene3D" id="1.10.10.60">
    <property type="entry name" value="Homeodomain-like"/>
    <property type="match status" value="2"/>
</dbReference>
<dbReference type="InterPro" id="IPR018062">
    <property type="entry name" value="HTH_AraC-typ_CS"/>
</dbReference>
<dbReference type="RefSeq" id="WP_070969066.1">
    <property type="nucleotide sequence ID" value="NZ_CP017603.1"/>
</dbReference>
<dbReference type="KEGG" id="cfm:BJL90_13710"/>
<evidence type="ECO:0000259" key="4">
    <source>
        <dbReference type="PROSITE" id="PS01124"/>
    </source>
</evidence>
<dbReference type="PANTHER" id="PTHR43280">
    <property type="entry name" value="ARAC-FAMILY TRANSCRIPTIONAL REGULATOR"/>
    <property type="match status" value="1"/>
</dbReference>
<dbReference type="SMART" id="SM00342">
    <property type="entry name" value="HTH_ARAC"/>
    <property type="match status" value="1"/>
</dbReference>
<keyword evidence="2" id="KW-0238">DNA-binding</keyword>
<keyword evidence="3" id="KW-0804">Transcription</keyword>
<dbReference type="Proteomes" id="UP000177894">
    <property type="component" value="Chromosome"/>
</dbReference>
<dbReference type="InterPro" id="IPR014710">
    <property type="entry name" value="RmlC-like_jellyroll"/>
</dbReference>
<dbReference type="PROSITE" id="PS01124">
    <property type="entry name" value="HTH_ARAC_FAMILY_2"/>
    <property type="match status" value="1"/>
</dbReference>
<dbReference type="Pfam" id="PF02311">
    <property type="entry name" value="AraC_binding"/>
    <property type="match status" value="1"/>
</dbReference>
<name>A0AAC9WFZ8_9CLOT</name>
<reference evidence="6 8" key="2">
    <citation type="submission" date="2017-03" db="EMBL/GenBank/DDBJ databases">
        <title>Complete sequence of Clostridium formicaceticum DSM 92.</title>
        <authorList>
            <person name="Poehlein A."/>
            <person name="Karl M."/>
            <person name="Bengelsdorf F.R."/>
            <person name="Duerre P."/>
            <person name="Daniel R."/>
        </authorList>
    </citation>
    <scope>NUCLEOTIDE SEQUENCE [LARGE SCALE GENOMIC DNA]</scope>
    <source>
        <strain evidence="6 8">DSM 92</strain>
    </source>
</reference>
<dbReference type="GO" id="GO:0043565">
    <property type="term" value="F:sequence-specific DNA binding"/>
    <property type="evidence" value="ECO:0007669"/>
    <property type="project" value="InterPro"/>
</dbReference>
<dbReference type="InterPro" id="IPR020449">
    <property type="entry name" value="Tscrpt_reg_AraC-type_HTH"/>
</dbReference>
<dbReference type="Proteomes" id="UP000192478">
    <property type="component" value="Chromosome"/>
</dbReference>
<evidence type="ECO:0000256" key="1">
    <source>
        <dbReference type="ARBA" id="ARBA00023015"/>
    </source>
</evidence>
<dbReference type="PROSITE" id="PS00041">
    <property type="entry name" value="HTH_ARAC_FAMILY_1"/>
    <property type="match status" value="1"/>
</dbReference>
<accession>A0AAC9WFZ8</accession>
<dbReference type="InterPro" id="IPR003313">
    <property type="entry name" value="AraC-bd"/>
</dbReference>
<dbReference type="EMBL" id="CP017603">
    <property type="protein sequence ID" value="AOY76816.1"/>
    <property type="molecule type" value="Genomic_DNA"/>
</dbReference>
<evidence type="ECO:0000313" key="8">
    <source>
        <dbReference type="Proteomes" id="UP000192478"/>
    </source>
</evidence>
<dbReference type="Gene3D" id="2.60.120.10">
    <property type="entry name" value="Jelly Rolls"/>
    <property type="match status" value="1"/>
</dbReference>
<gene>
    <name evidence="6" type="primary">yesS_2</name>
    <name evidence="5" type="ORF">BJL90_13710</name>
    <name evidence="6" type="ORF">CLFO_16850</name>
</gene>
<evidence type="ECO:0000313" key="7">
    <source>
        <dbReference type="Proteomes" id="UP000177894"/>
    </source>
</evidence>
<dbReference type="Pfam" id="PF12833">
    <property type="entry name" value="HTH_18"/>
    <property type="match status" value="1"/>
</dbReference>
<evidence type="ECO:0000256" key="3">
    <source>
        <dbReference type="ARBA" id="ARBA00023163"/>
    </source>
</evidence>
<dbReference type="InterPro" id="IPR018060">
    <property type="entry name" value="HTH_AraC"/>
</dbReference>
<sequence>MKKTDIDFHYPDDSFYFSQREVLGHFSMFSNHFHNQYELYYLLSGERYYFIKDSIFHVKPGNIVLINEHDLHKTIDAGTPNHVRILINFSKNYITPSPYMEQLLYQLFSGNNHVIPFLPGDQQYVEALLDKIAREIQNKVIGFEIILQSSLMELLVYIKRYIEENRHNILVRPSPMHEKISEIVQYINNNYSDDLSLPSTSKKFFISQYYLSRAFKQATGFTFIEYINSIRIREAQRLLRETNYKVIDIAEKVGFKNISHFGRVFKEITGFSPLNYRKSNKV</sequence>
<dbReference type="GO" id="GO:0003700">
    <property type="term" value="F:DNA-binding transcription factor activity"/>
    <property type="evidence" value="ECO:0007669"/>
    <property type="project" value="InterPro"/>
</dbReference>
<keyword evidence="7" id="KW-1185">Reference proteome</keyword>
<dbReference type="PRINTS" id="PR00032">
    <property type="entry name" value="HTHARAC"/>
</dbReference>
<evidence type="ECO:0000313" key="5">
    <source>
        <dbReference type="EMBL" id="AOY76816.1"/>
    </source>
</evidence>
<proteinExistence type="predicted"/>
<dbReference type="EMBL" id="CP020559">
    <property type="protein sequence ID" value="ARE87286.1"/>
    <property type="molecule type" value="Genomic_DNA"/>
</dbReference>
<dbReference type="SUPFAM" id="SSF51215">
    <property type="entry name" value="Regulatory protein AraC"/>
    <property type="match status" value="1"/>
</dbReference>
<dbReference type="AlphaFoldDB" id="A0AAC9WFZ8"/>
<reference evidence="5 7" key="1">
    <citation type="submission" date="2016-10" db="EMBL/GenBank/DDBJ databases">
        <title>Complete Genome Sequence of Acetogen Clostridium formicoaceticum ATCC 27076.</title>
        <authorList>
            <person name="Bao T."/>
            <person name="Cheng C."/>
            <person name="Zhao J."/>
            <person name="Yang S.-T."/>
            <person name="Wang J."/>
            <person name="Wang M."/>
        </authorList>
    </citation>
    <scope>NUCLEOTIDE SEQUENCE [LARGE SCALE GENOMIC DNA]</scope>
    <source>
        <strain evidence="5 7">ATCC 27076</strain>
    </source>
</reference>
<dbReference type="SUPFAM" id="SSF46689">
    <property type="entry name" value="Homeodomain-like"/>
    <property type="match status" value="2"/>
</dbReference>
<dbReference type="PANTHER" id="PTHR43280:SF28">
    <property type="entry name" value="HTH-TYPE TRANSCRIPTIONAL ACTIVATOR RHAS"/>
    <property type="match status" value="1"/>
</dbReference>
<organism evidence="6 8">
    <name type="scientific">Clostridium formicaceticum</name>
    <dbReference type="NCBI Taxonomy" id="1497"/>
    <lineage>
        <taxon>Bacteria</taxon>
        <taxon>Bacillati</taxon>
        <taxon>Bacillota</taxon>
        <taxon>Clostridia</taxon>
        <taxon>Eubacteriales</taxon>
        <taxon>Clostridiaceae</taxon>
        <taxon>Clostridium</taxon>
    </lineage>
</organism>
<evidence type="ECO:0000256" key="2">
    <source>
        <dbReference type="ARBA" id="ARBA00023125"/>
    </source>
</evidence>
<keyword evidence="1" id="KW-0805">Transcription regulation</keyword>
<evidence type="ECO:0000313" key="6">
    <source>
        <dbReference type="EMBL" id="ARE87286.1"/>
    </source>
</evidence>
<feature type="domain" description="HTH araC/xylS-type" evidence="4">
    <location>
        <begin position="181"/>
        <end position="279"/>
    </location>
</feature>
<dbReference type="InterPro" id="IPR009057">
    <property type="entry name" value="Homeodomain-like_sf"/>
</dbReference>
<protein>
    <submittedName>
        <fullName evidence="6">HTH-type transcriptional regulator YesS</fullName>
    </submittedName>
</protein>